<dbReference type="Gramene" id="TuG1812G0700004190.01.T02">
    <property type="protein sequence ID" value="TuG1812G0700004190.01.T02"/>
    <property type="gene ID" value="TuG1812G0700004190.01"/>
</dbReference>
<accession>A0A8R7R1Q7</accession>
<reference evidence="2" key="1">
    <citation type="journal article" date="2013" name="Nature">
        <title>Draft genome of the wheat A-genome progenitor Triticum urartu.</title>
        <authorList>
            <person name="Ling H.Q."/>
            <person name="Zhao S."/>
            <person name="Liu D."/>
            <person name="Wang J."/>
            <person name="Sun H."/>
            <person name="Zhang C."/>
            <person name="Fan H."/>
            <person name="Li D."/>
            <person name="Dong L."/>
            <person name="Tao Y."/>
            <person name="Gao C."/>
            <person name="Wu H."/>
            <person name="Li Y."/>
            <person name="Cui Y."/>
            <person name="Guo X."/>
            <person name="Zheng S."/>
            <person name="Wang B."/>
            <person name="Yu K."/>
            <person name="Liang Q."/>
            <person name="Yang W."/>
            <person name="Lou X."/>
            <person name="Chen J."/>
            <person name="Feng M."/>
            <person name="Jian J."/>
            <person name="Zhang X."/>
            <person name="Luo G."/>
            <person name="Jiang Y."/>
            <person name="Liu J."/>
            <person name="Wang Z."/>
            <person name="Sha Y."/>
            <person name="Zhang B."/>
            <person name="Wu H."/>
            <person name="Tang D."/>
            <person name="Shen Q."/>
            <person name="Xue P."/>
            <person name="Zou S."/>
            <person name="Wang X."/>
            <person name="Liu X."/>
            <person name="Wang F."/>
            <person name="Yang Y."/>
            <person name="An X."/>
            <person name="Dong Z."/>
            <person name="Zhang K."/>
            <person name="Zhang X."/>
            <person name="Luo M.C."/>
            <person name="Dvorak J."/>
            <person name="Tong Y."/>
            <person name="Wang J."/>
            <person name="Yang H."/>
            <person name="Li Z."/>
            <person name="Wang D."/>
            <person name="Zhang A."/>
            <person name="Wang J."/>
        </authorList>
    </citation>
    <scope>NUCLEOTIDE SEQUENCE</scope>
    <source>
        <strain evidence="2">cv. G1812</strain>
    </source>
</reference>
<name>A0A8R7R1Q7_TRIUA</name>
<sequence>MLGPGMGFRENLLVPHAKDFPAFACRHQSSKAHKGWVASGLRRVHGVQERRHGSSAFIGGSWYYPDHSFPGLSETSASKQRRS</sequence>
<organism evidence="1 2">
    <name type="scientific">Triticum urartu</name>
    <name type="common">Red wild einkorn</name>
    <name type="synonym">Crithodium urartu</name>
    <dbReference type="NCBI Taxonomy" id="4572"/>
    <lineage>
        <taxon>Eukaryota</taxon>
        <taxon>Viridiplantae</taxon>
        <taxon>Streptophyta</taxon>
        <taxon>Embryophyta</taxon>
        <taxon>Tracheophyta</taxon>
        <taxon>Spermatophyta</taxon>
        <taxon>Magnoliopsida</taxon>
        <taxon>Liliopsida</taxon>
        <taxon>Poales</taxon>
        <taxon>Poaceae</taxon>
        <taxon>BOP clade</taxon>
        <taxon>Pooideae</taxon>
        <taxon>Triticodae</taxon>
        <taxon>Triticeae</taxon>
        <taxon>Triticinae</taxon>
        <taxon>Triticum</taxon>
    </lineage>
</organism>
<reference evidence="1" key="2">
    <citation type="submission" date="2018-03" db="EMBL/GenBank/DDBJ databases">
        <title>The Triticum urartu genome reveals the dynamic nature of wheat genome evolution.</title>
        <authorList>
            <person name="Ling H."/>
            <person name="Ma B."/>
            <person name="Shi X."/>
            <person name="Liu H."/>
            <person name="Dong L."/>
            <person name="Sun H."/>
            <person name="Cao Y."/>
            <person name="Gao Q."/>
            <person name="Zheng S."/>
            <person name="Li Y."/>
            <person name="Yu Y."/>
            <person name="Du H."/>
            <person name="Qi M."/>
            <person name="Li Y."/>
            <person name="Yu H."/>
            <person name="Cui Y."/>
            <person name="Wang N."/>
            <person name="Chen C."/>
            <person name="Wu H."/>
            <person name="Zhao Y."/>
            <person name="Zhang J."/>
            <person name="Li Y."/>
            <person name="Zhou W."/>
            <person name="Zhang B."/>
            <person name="Hu W."/>
            <person name="Eijk M."/>
            <person name="Tang J."/>
            <person name="Witsenboer H."/>
            <person name="Zhao S."/>
            <person name="Li Z."/>
            <person name="Zhang A."/>
            <person name="Wang D."/>
            <person name="Liang C."/>
        </authorList>
    </citation>
    <scope>NUCLEOTIDE SEQUENCE [LARGE SCALE GENOMIC DNA]</scope>
    <source>
        <strain evidence="1">cv. G1812</strain>
    </source>
</reference>
<dbReference type="EnsemblPlants" id="TuG1812G0700004190.01.T02">
    <property type="protein sequence ID" value="TuG1812G0700004190.01.T02"/>
    <property type="gene ID" value="TuG1812G0700004190.01"/>
</dbReference>
<reference evidence="1" key="3">
    <citation type="submission" date="2022-06" db="UniProtKB">
        <authorList>
            <consortium name="EnsemblPlants"/>
        </authorList>
    </citation>
    <scope>IDENTIFICATION</scope>
</reference>
<dbReference type="AlphaFoldDB" id="A0A8R7R1Q7"/>
<dbReference type="Proteomes" id="UP000015106">
    <property type="component" value="Chromosome 7"/>
</dbReference>
<evidence type="ECO:0000313" key="1">
    <source>
        <dbReference type="EnsemblPlants" id="TuG1812G0700004190.01.T02"/>
    </source>
</evidence>
<evidence type="ECO:0000313" key="2">
    <source>
        <dbReference type="Proteomes" id="UP000015106"/>
    </source>
</evidence>
<proteinExistence type="predicted"/>
<keyword evidence="2" id="KW-1185">Reference proteome</keyword>
<protein>
    <submittedName>
        <fullName evidence="1">Uncharacterized protein</fullName>
    </submittedName>
</protein>